<dbReference type="PANTHER" id="PTHR44591">
    <property type="entry name" value="STRESS RESPONSE REGULATOR PROTEIN 1"/>
    <property type="match status" value="1"/>
</dbReference>
<dbReference type="Gene3D" id="3.40.50.2300">
    <property type="match status" value="1"/>
</dbReference>
<gene>
    <name evidence="4" type="ORF">ACFFTR_23070</name>
</gene>
<protein>
    <submittedName>
        <fullName evidence="4">Response regulator transcription factor</fullName>
    </submittedName>
</protein>
<dbReference type="Pfam" id="PF00072">
    <property type="entry name" value="Response_reg"/>
    <property type="match status" value="1"/>
</dbReference>
<dbReference type="SUPFAM" id="SSF52172">
    <property type="entry name" value="CheY-like"/>
    <property type="match status" value="1"/>
</dbReference>
<dbReference type="PROSITE" id="PS50110">
    <property type="entry name" value="RESPONSE_REGULATORY"/>
    <property type="match status" value="1"/>
</dbReference>
<evidence type="ECO:0000259" key="3">
    <source>
        <dbReference type="PROSITE" id="PS50110"/>
    </source>
</evidence>
<proteinExistence type="predicted"/>
<name>A0ABV5MAV4_9ACTN</name>
<keyword evidence="1 2" id="KW-0597">Phosphoprotein</keyword>
<keyword evidence="5" id="KW-1185">Reference proteome</keyword>
<accession>A0ABV5MAV4</accession>
<evidence type="ECO:0000256" key="2">
    <source>
        <dbReference type="PROSITE-ProRule" id="PRU00169"/>
    </source>
</evidence>
<sequence length="124" mass="12918">MTSRVLIVDDHAGFRRSARALLEPEGVEILGEAGRGRDALAMVAALRPDAVLLDVQLPDLDGFAVCRAIRAAWPAVRVVLCSVRPIAAYGPRYAECGAHAFAAKDELTGPAVALMLGPGGPAST</sequence>
<dbReference type="RefSeq" id="WP_223092972.1">
    <property type="nucleotide sequence ID" value="NZ_CP061913.1"/>
</dbReference>
<dbReference type="InterPro" id="IPR011006">
    <property type="entry name" value="CheY-like_superfamily"/>
</dbReference>
<evidence type="ECO:0000313" key="5">
    <source>
        <dbReference type="Proteomes" id="UP001589608"/>
    </source>
</evidence>
<dbReference type="InterPro" id="IPR001789">
    <property type="entry name" value="Sig_transdc_resp-reg_receiver"/>
</dbReference>
<dbReference type="InterPro" id="IPR050595">
    <property type="entry name" value="Bact_response_regulator"/>
</dbReference>
<feature type="modified residue" description="4-aspartylphosphate" evidence="2">
    <location>
        <position position="54"/>
    </location>
</feature>
<evidence type="ECO:0000256" key="1">
    <source>
        <dbReference type="ARBA" id="ARBA00022553"/>
    </source>
</evidence>
<reference evidence="4 5" key="1">
    <citation type="submission" date="2024-09" db="EMBL/GenBank/DDBJ databases">
        <authorList>
            <person name="Sun Q."/>
            <person name="Mori K."/>
        </authorList>
    </citation>
    <scope>NUCLEOTIDE SEQUENCE [LARGE SCALE GENOMIC DNA]</scope>
    <source>
        <strain evidence="4 5">JCM 3307</strain>
    </source>
</reference>
<evidence type="ECO:0000313" key="4">
    <source>
        <dbReference type="EMBL" id="MFB9445973.1"/>
    </source>
</evidence>
<dbReference type="Proteomes" id="UP001589608">
    <property type="component" value="Unassembled WGS sequence"/>
</dbReference>
<dbReference type="CDD" id="cd17535">
    <property type="entry name" value="REC_NarL-like"/>
    <property type="match status" value="1"/>
</dbReference>
<dbReference type="InterPro" id="IPR058245">
    <property type="entry name" value="NreC/VraR/RcsB-like_REC"/>
</dbReference>
<dbReference type="SMART" id="SM00448">
    <property type="entry name" value="REC"/>
    <property type="match status" value="1"/>
</dbReference>
<feature type="domain" description="Response regulatory" evidence="3">
    <location>
        <begin position="4"/>
        <end position="119"/>
    </location>
</feature>
<dbReference type="EMBL" id="JBHMCA010000043">
    <property type="protein sequence ID" value="MFB9445973.1"/>
    <property type="molecule type" value="Genomic_DNA"/>
</dbReference>
<comment type="caution">
    <text evidence="4">The sequence shown here is derived from an EMBL/GenBank/DDBJ whole genome shotgun (WGS) entry which is preliminary data.</text>
</comment>
<dbReference type="PANTHER" id="PTHR44591:SF3">
    <property type="entry name" value="RESPONSE REGULATORY DOMAIN-CONTAINING PROTEIN"/>
    <property type="match status" value="1"/>
</dbReference>
<organism evidence="4 5">
    <name type="scientific">Dactylosporangium vinaceum</name>
    <dbReference type="NCBI Taxonomy" id="53362"/>
    <lineage>
        <taxon>Bacteria</taxon>
        <taxon>Bacillati</taxon>
        <taxon>Actinomycetota</taxon>
        <taxon>Actinomycetes</taxon>
        <taxon>Micromonosporales</taxon>
        <taxon>Micromonosporaceae</taxon>
        <taxon>Dactylosporangium</taxon>
    </lineage>
</organism>